<gene>
    <name evidence="1" type="ORF">HNR61_004617</name>
</gene>
<comment type="caution">
    <text evidence="1">The sequence shown here is derived from an EMBL/GenBank/DDBJ whole genome shotgun (WGS) entry which is preliminary data.</text>
</comment>
<organism evidence="1 2">
    <name type="scientific">Actinomadura namibiensis</name>
    <dbReference type="NCBI Taxonomy" id="182080"/>
    <lineage>
        <taxon>Bacteria</taxon>
        <taxon>Bacillati</taxon>
        <taxon>Actinomycetota</taxon>
        <taxon>Actinomycetes</taxon>
        <taxon>Streptosporangiales</taxon>
        <taxon>Thermomonosporaceae</taxon>
        <taxon>Actinomadura</taxon>
    </lineage>
</organism>
<dbReference type="AlphaFoldDB" id="A0A7W3LRN1"/>
<reference evidence="1 2" key="1">
    <citation type="submission" date="2020-08" db="EMBL/GenBank/DDBJ databases">
        <title>Genomic Encyclopedia of Type Strains, Phase IV (KMG-IV): sequencing the most valuable type-strain genomes for metagenomic binning, comparative biology and taxonomic classification.</title>
        <authorList>
            <person name="Goeker M."/>
        </authorList>
    </citation>
    <scope>NUCLEOTIDE SEQUENCE [LARGE SCALE GENOMIC DNA]</scope>
    <source>
        <strain evidence="1 2">DSM 44197</strain>
    </source>
</reference>
<protein>
    <submittedName>
        <fullName evidence="1">KaiC/GvpD/RAD55 family RecA-like ATPase</fullName>
    </submittedName>
</protein>
<sequence length="37" mass="4212">MSIEMRDTDEDVFRAAEELGIDLSRRPNEGAMNVDDI</sequence>
<accession>A0A7W3LRN1</accession>
<name>A0A7W3LRN1_ACTNM</name>
<evidence type="ECO:0000313" key="1">
    <source>
        <dbReference type="EMBL" id="MBA8952967.1"/>
    </source>
</evidence>
<proteinExistence type="predicted"/>
<dbReference type="EMBL" id="JACJIA010000006">
    <property type="protein sequence ID" value="MBA8952967.1"/>
    <property type="molecule type" value="Genomic_DNA"/>
</dbReference>
<keyword evidence="2" id="KW-1185">Reference proteome</keyword>
<evidence type="ECO:0000313" key="2">
    <source>
        <dbReference type="Proteomes" id="UP000572680"/>
    </source>
</evidence>
<dbReference type="Proteomes" id="UP000572680">
    <property type="component" value="Unassembled WGS sequence"/>
</dbReference>